<sequence length="164" mass="18362">MWWCASAAKLIRSSGQDYARGAQDMIASGVVVYVSCQPVDFRKGAASLMALVRDGGLDPFSGALHVFRSKRADRVRIVWWDGSGVCLYSKTLEEHSFCWPARSVRMAVGSSGRSARDFQEFCARGHDDGKERIITWLSRRNFWTNCLPAAIRMRCLARTDCSTT</sequence>
<dbReference type="NCBIfam" id="NF033819">
    <property type="entry name" value="IS66_TnpB"/>
    <property type="match status" value="1"/>
</dbReference>
<name>A0A6G4WPR1_9HYPH</name>
<dbReference type="EMBL" id="JAAKZF010000189">
    <property type="protein sequence ID" value="NGO56100.1"/>
    <property type="molecule type" value="Genomic_DNA"/>
</dbReference>
<organism evidence="1 2">
    <name type="scientific">Allomesorhizobium camelthorni</name>
    <dbReference type="NCBI Taxonomy" id="475069"/>
    <lineage>
        <taxon>Bacteria</taxon>
        <taxon>Pseudomonadati</taxon>
        <taxon>Pseudomonadota</taxon>
        <taxon>Alphaproteobacteria</taxon>
        <taxon>Hyphomicrobiales</taxon>
        <taxon>Phyllobacteriaceae</taxon>
        <taxon>Allomesorhizobium</taxon>
    </lineage>
</organism>
<comment type="caution">
    <text evidence="1">The sequence shown here is derived from an EMBL/GenBank/DDBJ whole genome shotgun (WGS) entry which is preliminary data.</text>
</comment>
<keyword evidence="2" id="KW-1185">Reference proteome</keyword>
<protein>
    <submittedName>
        <fullName evidence="1">IS66 family insertion sequence element accessory protein TnpB</fullName>
    </submittedName>
</protein>
<evidence type="ECO:0000313" key="2">
    <source>
        <dbReference type="Proteomes" id="UP001642900"/>
    </source>
</evidence>
<gene>
    <name evidence="1" type="primary">tnpB</name>
    <name evidence="1" type="ORF">G6N73_34920</name>
</gene>
<dbReference type="Proteomes" id="UP001642900">
    <property type="component" value="Unassembled WGS sequence"/>
</dbReference>
<dbReference type="AlphaFoldDB" id="A0A6G4WPR1"/>
<dbReference type="PANTHER" id="PTHR36455:SF1">
    <property type="entry name" value="BLR8292 PROTEIN"/>
    <property type="match status" value="1"/>
</dbReference>
<proteinExistence type="predicted"/>
<dbReference type="Pfam" id="PF05717">
    <property type="entry name" value="TnpB_IS66"/>
    <property type="match status" value="1"/>
</dbReference>
<dbReference type="InterPro" id="IPR008878">
    <property type="entry name" value="Transposase_IS66_Orf2"/>
</dbReference>
<reference evidence="1 2" key="1">
    <citation type="submission" date="2020-02" db="EMBL/GenBank/DDBJ databases">
        <title>Genome sequence of strain CCNWXJ40-4.</title>
        <authorList>
            <person name="Gao J."/>
            <person name="Sun J."/>
        </authorList>
    </citation>
    <scope>NUCLEOTIDE SEQUENCE [LARGE SCALE GENOMIC DNA]</scope>
    <source>
        <strain evidence="1 2">CCNWXJ 40-4</strain>
    </source>
</reference>
<evidence type="ECO:0000313" key="1">
    <source>
        <dbReference type="EMBL" id="NGO56100.1"/>
    </source>
</evidence>
<accession>A0A6G4WPR1</accession>
<dbReference type="PANTHER" id="PTHR36455">
    <property type="match status" value="1"/>
</dbReference>